<dbReference type="InterPro" id="IPR007459">
    <property type="entry name" value="DNA_pol3_chi"/>
</dbReference>
<name>U3U9I0_9GAMM</name>
<dbReference type="PANTHER" id="PTHR38767:SF1">
    <property type="entry name" value="DNA POLYMERASE III SUBUNIT CHI"/>
    <property type="match status" value="1"/>
</dbReference>
<evidence type="ECO:0000313" key="1">
    <source>
        <dbReference type="EMBL" id="BAO00493.1"/>
    </source>
</evidence>
<dbReference type="GO" id="GO:0006260">
    <property type="term" value="P:DNA replication"/>
    <property type="evidence" value="ECO:0007669"/>
    <property type="project" value="InterPro"/>
</dbReference>
<sequence>MIYDQSYIKVQMKKATFYILNSNNIQNGLTAIETLVCNLVNLFWRNKKRILISCENKKQAYCLDEALWLYPANTFIPHNLVGEKINYSAPIEIIWPQHSHNYSKQDILINLLPQFTNLVTVFDEVIDFVPYEKKILKELARQRYKTYRGLGFQLSAVYQ</sequence>
<dbReference type="GO" id="GO:0003887">
    <property type="term" value="F:DNA-directed DNA polymerase activity"/>
    <property type="evidence" value="ECO:0007669"/>
    <property type="project" value="InterPro"/>
</dbReference>
<dbReference type="PATRIC" id="fig|1235990.3.peg.518"/>
<dbReference type="STRING" id="1235990.BMSBPS_0146"/>
<protein>
    <recommendedName>
        <fullName evidence="3">HolC protein</fullName>
    </recommendedName>
</protein>
<keyword evidence="2" id="KW-1185">Reference proteome</keyword>
<dbReference type="Pfam" id="PF04364">
    <property type="entry name" value="DNA_pol3_chi"/>
    <property type="match status" value="1"/>
</dbReference>
<dbReference type="KEGG" id="hhs:HHS_05230"/>
<reference evidence="1 2" key="1">
    <citation type="submission" date="2012-10" db="EMBL/GenBank/DDBJ databases">
        <title>Genome sequence of the symbiont of the pentatomidae stink bug Halyomorpha halys.</title>
        <authorList>
            <person name="Kobayashi H."/>
            <person name="Fujii-Muramatsu R."/>
            <person name="Takeishi K."/>
            <person name="Noda H."/>
        </authorList>
    </citation>
    <scope>NUCLEOTIDE SEQUENCE [LARGE SCALE GENOMIC DNA]</scope>
</reference>
<dbReference type="AlphaFoldDB" id="U3U9I0"/>
<organism evidence="1 2">
    <name type="scientific">Candidatus Pantoea carbekii</name>
    <dbReference type="NCBI Taxonomy" id="1235990"/>
    <lineage>
        <taxon>Bacteria</taxon>
        <taxon>Pseudomonadati</taxon>
        <taxon>Pseudomonadota</taxon>
        <taxon>Gammaproteobacteria</taxon>
        <taxon>Enterobacterales</taxon>
        <taxon>Erwiniaceae</taxon>
        <taxon>Pantoea</taxon>
    </lineage>
</organism>
<dbReference type="SUPFAM" id="SSF102400">
    <property type="entry name" value="DNA polymerase III chi subunit"/>
    <property type="match status" value="1"/>
</dbReference>
<proteinExistence type="predicted"/>
<dbReference type="Proteomes" id="UP000016900">
    <property type="component" value="Chromosome"/>
</dbReference>
<dbReference type="PANTHER" id="PTHR38767">
    <property type="entry name" value="DNA POLYMERASE III SUBUNIT CHI"/>
    <property type="match status" value="1"/>
</dbReference>
<dbReference type="EMBL" id="AP012554">
    <property type="protein sequence ID" value="BAO00493.1"/>
    <property type="molecule type" value="Genomic_DNA"/>
</dbReference>
<dbReference type="eggNOG" id="COG2927">
    <property type="taxonomic scope" value="Bacteria"/>
</dbReference>
<accession>U3U9I0</accession>
<dbReference type="Gene3D" id="3.40.50.10110">
    <property type="entry name" value="DNA polymerase III subunit chi"/>
    <property type="match status" value="1"/>
</dbReference>
<dbReference type="GO" id="GO:0032298">
    <property type="term" value="P:positive regulation of DNA-templated DNA replication initiation"/>
    <property type="evidence" value="ECO:0007669"/>
    <property type="project" value="TreeGrafter"/>
</dbReference>
<evidence type="ECO:0000313" key="2">
    <source>
        <dbReference type="Proteomes" id="UP000016900"/>
    </source>
</evidence>
<dbReference type="GO" id="GO:0003677">
    <property type="term" value="F:DNA binding"/>
    <property type="evidence" value="ECO:0007669"/>
    <property type="project" value="InterPro"/>
</dbReference>
<evidence type="ECO:0008006" key="3">
    <source>
        <dbReference type="Google" id="ProtNLM"/>
    </source>
</evidence>
<gene>
    <name evidence="1" type="ORF">HHS_05230</name>
</gene>
<dbReference type="InterPro" id="IPR036768">
    <property type="entry name" value="PolIII_chi_sf"/>
</dbReference>